<dbReference type="EMBL" id="CP139487">
    <property type="protein sequence ID" value="WPU65834.1"/>
    <property type="molecule type" value="Genomic_DNA"/>
</dbReference>
<dbReference type="RefSeq" id="WP_321397093.1">
    <property type="nucleotide sequence ID" value="NZ_CP139487.1"/>
</dbReference>
<proteinExistence type="predicted"/>
<name>A0AAX4HRA8_9BACT</name>
<dbReference type="Proteomes" id="UP001324634">
    <property type="component" value="Chromosome"/>
</dbReference>
<dbReference type="SUPFAM" id="SSF53756">
    <property type="entry name" value="UDP-Glycosyltransferase/glycogen phosphorylase"/>
    <property type="match status" value="1"/>
</dbReference>
<dbReference type="Gene3D" id="3.40.50.11190">
    <property type="match status" value="1"/>
</dbReference>
<reference evidence="2 3" key="1">
    <citation type="submission" date="2023-11" db="EMBL/GenBank/DDBJ databases">
        <title>Peredibacter starrii A3.12.</title>
        <authorList>
            <person name="Mitchell R.J."/>
        </authorList>
    </citation>
    <scope>NUCLEOTIDE SEQUENCE [LARGE SCALE GENOMIC DNA]</scope>
    <source>
        <strain evidence="2 3">A3.12</strain>
    </source>
</reference>
<sequence>MNLLFLCKASEKIGLGHLVRSRSLARFLSKKPGIIVDFHVIEQNFDRLSVGENISYSFFANESDHKLSKDYDLIFLDMLNVGEELFRNLKQNSKLVLLSPVFNKINEVDFFFHRTSYHPSLASLSNVRKYAGLDYSIISDECIRIAETRYRENLNTLSLPIAISMGGGDANNKTLKLLKNLKNCKAPVTFWVLLGEGYSHSYDELVKEVTKDTTHEVILVRSNRHMWHVLQNCALGIFPGGITVYEAAYAGLPSVVIVEDDAQAYLVEELVEKGVCLTISASAESYPKSLVEVIDGIFKDRSKLLNMHASSVCIDGHGKERIFNLINDFVKESR</sequence>
<dbReference type="GO" id="GO:0016758">
    <property type="term" value="F:hexosyltransferase activity"/>
    <property type="evidence" value="ECO:0007669"/>
    <property type="project" value="InterPro"/>
</dbReference>
<dbReference type="Pfam" id="PF04101">
    <property type="entry name" value="Glyco_tran_28_C"/>
    <property type="match status" value="1"/>
</dbReference>
<feature type="domain" description="Glycosyl transferase family 28 C-terminal" evidence="1">
    <location>
        <begin position="197"/>
        <end position="310"/>
    </location>
</feature>
<dbReference type="AlphaFoldDB" id="A0AAX4HRA8"/>
<keyword evidence="3" id="KW-1185">Reference proteome</keyword>
<organism evidence="2 3">
    <name type="scientific">Peredibacter starrii</name>
    <dbReference type="NCBI Taxonomy" id="28202"/>
    <lineage>
        <taxon>Bacteria</taxon>
        <taxon>Pseudomonadati</taxon>
        <taxon>Bdellovibrionota</taxon>
        <taxon>Bacteriovoracia</taxon>
        <taxon>Bacteriovoracales</taxon>
        <taxon>Bacteriovoracaceae</taxon>
        <taxon>Peredibacter</taxon>
    </lineage>
</organism>
<protein>
    <submittedName>
        <fullName evidence="2">Glycosyltransferase</fullName>
    </submittedName>
</protein>
<accession>A0AAX4HRA8</accession>
<evidence type="ECO:0000259" key="1">
    <source>
        <dbReference type="Pfam" id="PF04101"/>
    </source>
</evidence>
<dbReference type="Gene3D" id="3.40.50.2000">
    <property type="entry name" value="Glycogen Phosphorylase B"/>
    <property type="match status" value="1"/>
</dbReference>
<dbReference type="KEGG" id="psti:SOO65_03660"/>
<gene>
    <name evidence="2" type="ORF">SOO65_03660</name>
</gene>
<evidence type="ECO:0000313" key="2">
    <source>
        <dbReference type="EMBL" id="WPU65834.1"/>
    </source>
</evidence>
<dbReference type="InterPro" id="IPR007235">
    <property type="entry name" value="Glyco_trans_28_C"/>
</dbReference>
<evidence type="ECO:0000313" key="3">
    <source>
        <dbReference type="Proteomes" id="UP001324634"/>
    </source>
</evidence>